<dbReference type="GO" id="GO:0002939">
    <property type="term" value="P:tRNA N1-guanine methylation"/>
    <property type="evidence" value="ECO:0007669"/>
    <property type="project" value="TreeGrafter"/>
</dbReference>
<comment type="similarity">
    <text evidence="3 15 17">Belongs to the RNA methyltransferase TrmD family.</text>
</comment>
<evidence type="ECO:0000256" key="13">
    <source>
        <dbReference type="ARBA" id="ARBA00033392"/>
    </source>
</evidence>
<dbReference type="PANTHER" id="PTHR46417">
    <property type="entry name" value="TRNA (GUANINE-N(1)-)-METHYLTRANSFERASE"/>
    <property type="match status" value="1"/>
</dbReference>
<feature type="binding site" evidence="15 16">
    <location>
        <begin position="133"/>
        <end position="138"/>
    </location>
    <ligand>
        <name>S-adenosyl-L-methionine</name>
        <dbReference type="ChEBI" id="CHEBI:59789"/>
    </ligand>
</feature>
<evidence type="ECO:0000256" key="14">
    <source>
        <dbReference type="ARBA" id="ARBA00047783"/>
    </source>
</evidence>
<evidence type="ECO:0000256" key="10">
    <source>
        <dbReference type="ARBA" id="ARBA00022691"/>
    </source>
</evidence>
<dbReference type="SUPFAM" id="SSF75217">
    <property type="entry name" value="alpha/beta knot"/>
    <property type="match status" value="1"/>
</dbReference>
<comment type="subcellular location">
    <subcellularLocation>
        <location evidence="2 15 17">Cytoplasm</location>
    </subcellularLocation>
</comment>
<accession>A0A2N2E8M8</accession>
<evidence type="ECO:0000256" key="2">
    <source>
        <dbReference type="ARBA" id="ARBA00004496"/>
    </source>
</evidence>
<evidence type="ECO:0000256" key="12">
    <source>
        <dbReference type="ARBA" id="ARBA00029736"/>
    </source>
</evidence>
<dbReference type="PANTHER" id="PTHR46417:SF1">
    <property type="entry name" value="TRNA (GUANINE-N(1)-)-METHYLTRANSFERASE"/>
    <property type="match status" value="1"/>
</dbReference>
<feature type="domain" description="tRNA methyltransferase TRMD/TRM10-type" evidence="18">
    <location>
        <begin position="1"/>
        <end position="219"/>
    </location>
</feature>
<dbReference type="PIRSF" id="PIRSF000386">
    <property type="entry name" value="tRNA_mtase"/>
    <property type="match status" value="1"/>
</dbReference>
<name>A0A2N2E8M8_9BACT</name>
<reference evidence="19 20" key="1">
    <citation type="journal article" date="2017" name="ISME J.">
        <title>Potential for microbial H2 and metal transformations associated with novel bacteria and archaea in deep terrestrial subsurface sediments.</title>
        <authorList>
            <person name="Hernsdorf A.W."/>
            <person name="Amano Y."/>
            <person name="Miyakawa K."/>
            <person name="Ise K."/>
            <person name="Suzuki Y."/>
            <person name="Anantharaman K."/>
            <person name="Probst A."/>
            <person name="Burstein D."/>
            <person name="Thomas B.C."/>
            <person name="Banfield J.F."/>
        </authorList>
    </citation>
    <scope>NUCLEOTIDE SEQUENCE [LARGE SCALE GENOMIC DNA]</scope>
    <source>
        <strain evidence="19">HGW-Falkowbacteria-1</strain>
    </source>
</reference>
<dbReference type="Pfam" id="PF01746">
    <property type="entry name" value="tRNA_m1G_MT"/>
    <property type="match status" value="1"/>
</dbReference>
<evidence type="ECO:0000256" key="16">
    <source>
        <dbReference type="PIRSR" id="PIRSR000386-1"/>
    </source>
</evidence>
<keyword evidence="7 15" id="KW-0963">Cytoplasm</keyword>
<organism evidence="19 20">
    <name type="scientific">Candidatus Falkowbacteria bacterium HGW-Falkowbacteria-1</name>
    <dbReference type="NCBI Taxonomy" id="2013768"/>
    <lineage>
        <taxon>Bacteria</taxon>
        <taxon>Candidatus Falkowiibacteriota</taxon>
    </lineage>
</organism>
<evidence type="ECO:0000256" key="11">
    <source>
        <dbReference type="ARBA" id="ARBA00022694"/>
    </source>
</evidence>
<evidence type="ECO:0000256" key="6">
    <source>
        <dbReference type="ARBA" id="ARBA00014679"/>
    </source>
</evidence>
<evidence type="ECO:0000256" key="9">
    <source>
        <dbReference type="ARBA" id="ARBA00022679"/>
    </source>
</evidence>
<keyword evidence="8 15" id="KW-0489">Methyltransferase</keyword>
<dbReference type="InterPro" id="IPR023148">
    <property type="entry name" value="tRNA_m1G_MeTrfase_C_sf"/>
</dbReference>
<feature type="binding site" evidence="15 16">
    <location>
        <position position="114"/>
    </location>
    <ligand>
        <name>S-adenosyl-L-methionine</name>
        <dbReference type="ChEBI" id="CHEBI:59789"/>
    </ligand>
</feature>
<evidence type="ECO:0000313" key="19">
    <source>
        <dbReference type="EMBL" id="PKM91065.1"/>
    </source>
</evidence>
<comment type="function">
    <text evidence="1 15 17">Specifically methylates guanosine-37 in various tRNAs.</text>
</comment>
<evidence type="ECO:0000256" key="7">
    <source>
        <dbReference type="ARBA" id="ARBA00022490"/>
    </source>
</evidence>
<dbReference type="CDD" id="cd18080">
    <property type="entry name" value="TrmD-like"/>
    <property type="match status" value="1"/>
</dbReference>
<dbReference type="GO" id="GO:0005829">
    <property type="term" value="C:cytosol"/>
    <property type="evidence" value="ECO:0007669"/>
    <property type="project" value="TreeGrafter"/>
</dbReference>
<keyword evidence="9 15" id="KW-0808">Transferase</keyword>
<protein>
    <recommendedName>
        <fullName evidence="6 15">tRNA (guanine-N(1)-)-methyltransferase</fullName>
        <ecNumber evidence="5 15">2.1.1.228</ecNumber>
    </recommendedName>
    <alternativeName>
        <fullName evidence="12 15">M1G-methyltransferase</fullName>
    </alternativeName>
    <alternativeName>
        <fullName evidence="13 15">tRNA [GM37] methyltransferase</fullName>
    </alternativeName>
</protein>
<dbReference type="InterPro" id="IPR016009">
    <property type="entry name" value="tRNA_MeTrfase_TRMD/TRM10"/>
</dbReference>
<dbReference type="HAMAP" id="MF_00605">
    <property type="entry name" value="TrmD"/>
    <property type="match status" value="1"/>
</dbReference>
<evidence type="ECO:0000256" key="17">
    <source>
        <dbReference type="RuleBase" id="RU003464"/>
    </source>
</evidence>
<keyword evidence="10 15" id="KW-0949">S-adenosyl-L-methionine</keyword>
<comment type="caution">
    <text evidence="19">The sequence shown here is derived from an EMBL/GenBank/DDBJ whole genome shotgun (WGS) entry which is preliminary data.</text>
</comment>
<dbReference type="AlphaFoldDB" id="A0A2N2E8M8"/>
<gene>
    <name evidence="15" type="primary">trmD</name>
    <name evidence="19" type="ORF">CVU82_03345</name>
</gene>
<evidence type="ECO:0000256" key="15">
    <source>
        <dbReference type="HAMAP-Rule" id="MF_00605"/>
    </source>
</evidence>
<evidence type="ECO:0000259" key="18">
    <source>
        <dbReference type="Pfam" id="PF01746"/>
    </source>
</evidence>
<sequence>MKFNIISIFPEIFSSYFNEGIMKRAIEKKIIKIKAHNLRDFTDDKRKTVDDTVYGGGAGMLLKIEPLYKAIKKIAKKRKIAGQKIILLSAKGKKWDQQMAKKYSKLKSITLICGRYEGVDERIKNFIDEEISVGDYVLSGGEIGAMVIVDSVSRLLPKVLGNKESIEDESHQKSGELEYPQYTKPATFKAGKKEYKVPKELTSGNHKVIEEWKKSHKTKTA</sequence>
<keyword evidence="11 15" id="KW-0819">tRNA processing</keyword>
<dbReference type="Gene3D" id="3.40.1280.10">
    <property type="match status" value="1"/>
</dbReference>
<dbReference type="EMBL" id="PHAI01000003">
    <property type="protein sequence ID" value="PKM91065.1"/>
    <property type="molecule type" value="Genomic_DNA"/>
</dbReference>
<evidence type="ECO:0000256" key="1">
    <source>
        <dbReference type="ARBA" id="ARBA00002634"/>
    </source>
</evidence>
<evidence type="ECO:0000313" key="20">
    <source>
        <dbReference type="Proteomes" id="UP000233517"/>
    </source>
</evidence>
<dbReference type="InterPro" id="IPR029028">
    <property type="entry name" value="Alpha/beta_knot_MTases"/>
</dbReference>
<evidence type="ECO:0000256" key="4">
    <source>
        <dbReference type="ARBA" id="ARBA00011738"/>
    </source>
</evidence>
<dbReference type="GO" id="GO:0052906">
    <property type="term" value="F:tRNA (guanine(37)-N1)-methyltransferase activity"/>
    <property type="evidence" value="ECO:0007669"/>
    <property type="project" value="UniProtKB-UniRule"/>
</dbReference>
<dbReference type="NCBIfam" id="TIGR00088">
    <property type="entry name" value="trmD"/>
    <property type="match status" value="1"/>
</dbReference>
<dbReference type="Proteomes" id="UP000233517">
    <property type="component" value="Unassembled WGS sequence"/>
</dbReference>
<dbReference type="EC" id="2.1.1.228" evidence="5 15"/>
<proteinExistence type="inferred from homology"/>
<evidence type="ECO:0000256" key="3">
    <source>
        <dbReference type="ARBA" id="ARBA00007630"/>
    </source>
</evidence>
<evidence type="ECO:0000256" key="5">
    <source>
        <dbReference type="ARBA" id="ARBA00012807"/>
    </source>
</evidence>
<dbReference type="NCBIfam" id="NF000648">
    <property type="entry name" value="PRK00026.1"/>
    <property type="match status" value="1"/>
</dbReference>
<dbReference type="InterPro" id="IPR029026">
    <property type="entry name" value="tRNA_m1G_MTases_N"/>
</dbReference>
<dbReference type="FunFam" id="3.40.1280.10:FF:000001">
    <property type="entry name" value="tRNA (guanine-N(1)-)-methyltransferase"/>
    <property type="match status" value="1"/>
</dbReference>
<dbReference type="Gene3D" id="1.10.1270.20">
    <property type="entry name" value="tRNA(m1g37)methyltransferase, domain 2"/>
    <property type="match status" value="1"/>
</dbReference>
<comment type="subunit">
    <text evidence="4 15 17">Homodimer.</text>
</comment>
<dbReference type="InterPro" id="IPR002649">
    <property type="entry name" value="tRNA_m1G_MeTrfase_TrmD"/>
</dbReference>
<comment type="catalytic activity">
    <reaction evidence="14 15 17">
        <text>guanosine(37) in tRNA + S-adenosyl-L-methionine = N(1)-methylguanosine(37) in tRNA + S-adenosyl-L-homocysteine + H(+)</text>
        <dbReference type="Rhea" id="RHEA:36899"/>
        <dbReference type="Rhea" id="RHEA-COMP:10145"/>
        <dbReference type="Rhea" id="RHEA-COMP:10147"/>
        <dbReference type="ChEBI" id="CHEBI:15378"/>
        <dbReference type="ChEBI" id="CHEBI:57856"/>
        <dbReference type="ChEBI" id="CHEBI:59789"/>
        <dbReference type="ChEBI" id="CHEBI:73542"/>
        <dbReference type="ChEBI" id="CHEBI:74269"/>
        <dbReference type="EC" id="2.1.1.228"/>
    </reaction>
</comment>
<evidence type="ECO:0000256" key="8">
    <source>
        <dbReference type="ARBA" id="ARBA00022603"/>
    </source>
</evidence>